<protein>
    <submittedName>
        <fullName evidence="2">Uu.00g129810.m01.CDS01</fullName>
    </submittedName>
</protein>
<sequence>MSAAKPVLLMVHGAWHVPSHYDMLKVELQNLGFEFICPALPTMSEGRGGVDYMADVQFDTPLLDQGREVVIMGPSYGGVPATIGTEGLGVDERRAQGKSGGFKKIIFVAGFVIPQKNTSMIDAFGGSWPDMFDVGEPGTKSRSFPKAQAHGVLFNDLPPAEALRNAQLLVPQ</sequence>
<comment type="caution">
    <text evidence="2">The sequence shown here is derived from an EMBL/GenBank/DDBJ whole genome shotgun (WGS) entry which is preliminary data.</text>
</comment>
<keyword evidence="3" id="KW-1185">Reference proteome</keyword>
<organism evidence="2 3">
    <name type="scientific">Anthostomella pinea</name>
    <dbReference type="NCBI Taxonomy" id="933095"/>
    <lineage>
        <taxon>Eukaryota</taxon>
        <taxon>Fungi</taxon>
        <taxon>Dikarya</taxon>
        <taxon>Ascomycota</taxon>
        <taxon>Pezizomycotina</taxon>
        <taxon>Sordariomycetes</taxon>
        <taxon>Xylariomycetidae</taxon>
        <taxon>Xylariales</taxon>
        <taxon>Xylariaceae</taxon>
        <taxon>Anthostomella</taxon>
    </lineage>
</organism>
<reference evidence="2" key="1">
    <citation type="submission" date="2023-10" db="EMBL/GenBank/DDBJ databases">
        <authorList>
            <person name="Hackl T."/>
        </authorList>
    </citation>
    <scope>NUCLEOTIDE SEQUENCE</scope>
</reference>
<gene>
    <name evidence="2" type="ORF">KHLLAP_LOCUS6055</name>
</gene>
<dbReference type="Pfam" id="PF12697">
    <property type="entry name" value="Abhydrolase_6"/>
    <property type="match status" value="1"/>
</dbReference>
<dbReference type="SUPFAM" id="SSF53474">
    <property type="entry name" value="alpha/beta-Hydrolases"/>
    <property type="match status" value="1"/>
</dbReference>
<dbReference type="EMBL" id="CAUWAG010000007">
    <property type="protein sequence ID" value="CAJ2505587.1"/>
    <property type="molecule type" value="Genomic_DNA"/>
</dbReference>
<evidence type="ECO:0000313" key="2">
    <source>
        <dbReference type="EMBL" id="CAJ2505587.1"/>
    </source>
</evidence>
<feature type="domain" description="AB hydrolase-1" evidence="1">
    <location>
        <begin position="8"/>
        <end position="158"/>
    </location>
</feature>
<dbReference type="AlphaFoldDB" id="A0AAI8VD93"/>
<dbReference type="InterPro" id="IPR029058">
    <property type="entry name" value="AB_hydrolase_fold"/>
</dbReference>
<dbReference type="PANTHER" id="PTHR37017">
    <property type="entry name" value="AB HYDROLASE-1 DOMAIN-CONTAINING PROTEIN-RELATED"/>
    <property type="match status" value="1"/>
</dbReference>
<proteinExistence type="predicted"/>
<dbReference type="InterPro" id="IPR000073">
    <property type="entry name" value="AB_hydrolase_1"/>
</dbReference>
<accession>A0AAI8VD93</accession>
<evidence type="ECO:0000313" key="3">
    <source>
        <dbReference type="Proteomes" id="UP001295740"/>
    </source>
</evidence>
<dbReference type="Proteomes" id="UP001295740">
    <property type="component" value="Unassembled WGS sequence"/>
</dbReference>
<dbReference type="PANTHER" id="PTHR37017:SF11">
    <property type="entry name" value="ESTERASE_LIPASE_THIOESTERASE DOMAIN-CONTAINING PROTEIN"/>
    <property type="match status" value="1"/>
</dbReference>
<dbReference type="Gene3D" id="3.40.50.1820">
    <property type="entry name" value="alpha/beta hydrolase"/>
    <property type="match status" value="1"/>
</dbReference>
<dbReference type="InterPro" id="IPR052897">
    <property type="entry name" value="Sec-Metab_Biosynth_Hydrolase"/>
</dbReference>
<name>A0AAI8VD93_9PEZI</name>
<evidence type="ECO:0000259" key="1">
    <source>
        <dbReference type="Pfam" id="PF12697"/>
    </source>
</evidence>